<keyword evidence="2" id="KW-0548">Nucleotidyltransferase</keyword>
<feature type="compositionally biased region" description="Low complexity" evidence="1">
    <location>
        <begin position="309"/>
        <end position="321"/>
    </location>
</feature>
<dbReference type="Proteomes" id="UP000735302">
    <property type="component" value="Unassembled WGS sequence"/>
</dbReference>
<sequence length="390" mass="42120">MAKKPCKEAARGAASVASKRKAEDLPTLMSVSPFAGWSPFKKFMVISSKGSAKVADRSPFKIHRELKSIQGDETIEVTKLGSGDLMVELKSNDQAKKLGAIATFLDIPVTVSPHKSLNSSKGVIRSRDLRCCSEQEMVEELSGVTHARRIKVRRDEDKIQTDTVVLTFDSPKPPSRIHAGYLTLNVRPYVPLPMRCYKCQRYGHGKDRCKKPAAVCVRCGKGGHVEPSNEASSAPQGWRQKCPFCLAQGEKTQKDSPAPSPQGAAEPEVPAKRRAEKSKRQEAPRETVNGFAPLAMDAEDTITSIWGDSSTPSSPRASASPMECPPSPSKPQSPSKSHLPPPAEKPQGPPPSPSPPYPFTPEVHVTEGVKPTKKIKGLAGQPKGGLPSNK</sequence>
<reference evidence="2 3" key="1">
    <citation type="journal article" date="2021" name="Elife">
        <title>Chloroplast acquisition without the gene transfer in kleptoplastic sea slugs, Plakobranchus ocellatus.</title>
        <authorList>
            <person name="Maeda T."/>
            <person name="Takahashi S."/>
            <person name="Yoshida T."/>
            <person name="Shimamura S."/>
            <person name="Takaki Y."/>
            <person name="Nagai Y."/>
            <person name="Toyoda A."/>
            <person name="Suzuki Y."/>
            <person name="Arimoto A."/>
            <person name="Ishii H."/>
            <person name="Satoh N."/>
            <person name="Nishiyama T."/>
            <person name="Hasebe M."/>
            <person name="Maruyama T."/>
            <person name="Minagawa J."/>
            <person name="Obokata J."/>
            <person name="Shigenobu S."/>
        </authorList>
    </citation>
    <scope>NUCLEOTIDE SEQUENCE [LARGE SCALE GENOMIC DNA]</scope>
</reference>
<feature type="region of interest" description="Disordered" evidence="1">
    <location>
        <begin position="249"/>
        <end position="390"/>
    </location>
</feature>
<evidence type="ECO:0000313" key="2">
    <source>
        <dbReference type="EMBL" id="GFO49477.1"/>
    </source>
</evidence>
<keyword evidence="2" id="KW-0695">RNA-directed DNA polymerase</keyword>
<keyword evidence="3" id="KW-1185">Reference proteome</keyword>
<dbReference type="AlphaFoldDB" id="A0AAV4DZK5"/>
<evidence type="ECO:0000256" key="1">
    <source>
        <dbReference type="SAM" id="MobiDB-lite"/>
    </source>
</evidence>
<dbReference type="SUPFAM" id="SSF57756">
    <property type="entry name" value="Retrovirus zinc finger-like domains"/>
    <property type="match status" value="1"/>
</dbReference>
<dbReference type="InterPro" id="IPR036875">
    <property type="entry name" value="Znf_CCHC_sf"/>
</dbReference>
<proteinExistence type="predicted"/>
<accession>A0AAV4DZK5</accession>
<dbReference type="GO" id="GO:0003676">
    <property type="term" value="F:nucleic acid binding"/>
    <property type="evidence" value="ECO:0007669"/>
    <property type="project" value="InterPro"/>
</dbReference>
<dbReference type="GO" id="GO:0003964">
    <property type="term" value="F:RNA-directed DNA polymerase activity"/>
    <property type="evidence" value="ECO:0007669"/>
    <property type="project" value="UniProtKB-KW"/>
</dbReference>
<protein>
    <submittedName>
        <fullName evidence="2">RNA-directed DNA polymerase from mobile element jockey</fullName>
    </submittedName>
</protein>
<organism evidence="2 3">
    <name type="scientific">Plakobranchus ocellatus</name>
    <dbReference type="NCBI Taxonomy" id="259542"/>
    <lineage>
        <taxon>Eukaryota</taxon>
        <taxon>Metazoa</taxon>
        <taxon>Spiralia</taxon>
        <taxon>Lophotrochozoa</taxon>
        <taxon>Mollusca</taxon>
        <taxon>Gastropoda</taxon>
        <taxon>Heterobranchia</taxon>
        <taxon>Euthyneura</taxon>
        <taxon>Panpulmonata</taxon>
        <taxon>Sacoglossa</taxon>
        <taxon>Placobranchoidea</taxon>
        <taxon>Plakobranchidae</taxon>
        <taxon>Plakobranchus</taxon>
    </lineage>
</organism>
<feature type="compositionally biased region" description="Pro residues" evidence="1">
    <location>
        <begin position="339"/>
        <end position="359"/>
    </location>
</feature>
<dbReference type="GO" id="GO:0008270">
    <property type="term" value="F:zinc ion binding"/>
    <property type="evidence" value="ECO:0007669"/>
    <property type="project" value="InterPro"/>
</dbReference>
<keyword evidence="2" id="KW-0808">Transferase</keyword>
<feature type="compositionally biased region" description="Basic and acidic residues" evidence="1">
    <location>
        <begin position="269"/>
        <end position="285"/>
    </location>
</feature>
<comment type="caution">
    <text evidence="2">The sequence shown here is derived from an EMBL/GenBank/DDBJ whole genome shotgun (WGS) entry which is preliminary data.</text>
</comment>
<gene>
    <name evidence="2" type="ORF">PoB_007598200</name>
</gene>
<dbReference type="EMBL" id="BLXT01008489">
    <property type="protein sequence ID" value="GFO49477.1"/>
    <property type="molecule type" value="Genomic_DNA"/>
</dbReference>
<evidence type="ECO:0000313" key="3">
    <source>
        <dbReference type="Proteomes" id="UP000735302"/>
    </source>
</evidence>
<name>A0AAV4DZK5_9GAST</name>